<dbReference type="PRINTS" id="PR00625">
    <property type="entry name" value="JDOMAIN"/>
</dbReference>
<sequence>MHQISPFQQLGVSESATEGEIKAAFRNLAARYHPDKESGSDKAFINTVRAYRQAISISKKRGNIYVNKEKHAKKENYEYQRSTDRGRSRNVNISKMDFRVFVIAILSQLVLLIIAKFA</sequence>
<feature type="transmembrane region" description="Helical" evidence="2">
    <location>
        <begin position="98"/>
        <end position="117"/>
    </location>
</feature>
<keyword evidence="2" id="KW-0472">Membrane</keyword>
<keyword evidence="2" id="KW-0812">Transmembrane</keyword>
<dbReference type="SMART" id="SM00271">
    <property type="entry name" value="DnaJ"/>
    <property type="match status" value="1"/>
</dbReference>
<dbReference type="AlphaFoldDB" id="A0A136KEH5"/>
<gene>
    <name evidence="4" type="primary">dnaJ_2</name>
    <name evidence="4" type="ORF">UZ20_WS6002001131</name>
</gene>
<dbReference type="GO" id="GO:0051087">
    <property type="term" value="F:protein-folding chaperone binding"/>
    <property type="evidence" value="ECO:0007669"/>
    <property type="project" value="TreeGrafter"/>
</dbReference>
<dbReference type="PROSITE" id="PS50076">
    <property type="entry name" value="DNAJ_2"/>
    <property type="match status" value="1"/>
</dbReference>
<protein>
    <submittedName>
        <fullName evidence="4">Chaperone protein DnaJ</fullName>
    </submittedName>
</protein>
<dbReference type="STRING" id="1617427.UZ20_WS6002001131"/>
<dbReference type="SUPFAM" id="SSF46565">
    <property type="entry name" value="Chaperone J-domain"/>
    <property type="match status" value="1"/>
</dbReference>
<dbReference type="PANTHER" id="PTHR44360">
    <property type="entry name" value="DNAJ HOMOLOG SUBFAMILY B MEMBER 9"/>
    <property type="match status" value="1"/>
</dbReference>
<dbReference type="EMBL" id="JYPD01000030">
    <property type="protein sequence ID" value="KXK07816.1"/>
    <property type="molecule type" value="Genomic_DNA"/>
</dbReference>
<dbReference type="Proteomes" id="UP000070449">
    <property type="component" value="Unassembled WGS sequence"/>
</dbReference>
<dbReference type="Pfam" id="PF00226">
    <property type="entry name" value="DnaJ"/>
    <property type="match status" value="1"/>
</dbReference>
<dbReference type="InterPro" id="IPR051948">
    <property type="entry name" value="Hsp70_co-chaperone_J-domain"/>
</dbReference>
<reference evidence="4 5" key="1">
    <citation type="submission" date="2015-02" db="EMBL/GenBank/DDBJ databases">
        <title>Improved understanding of the partial-nitritation anammox process through 23 genomes representing the majority of the microbial community.</title>
        <authorList>
            <person name="Speth D.R."/>
            <person name="In T Zandt M."/>
            <person name="Guerrero Cruz S."/>
            <person name="Jetten M.S."/>
            <person name="Dutilh B.E."/>
        </authorList>
    </citation>
    <scope>NUCLEOTIDE SEQUENCE [LARGE SCALE GENOMIC DNA]</scope>
    <source>
        <strain evidence="4">OLB21</strain>
    </source>
</reference>
<evidence type="ECO:0000313" key="4">
    <source>
        <dbReference type="EMBL" id="KXK07816.1"/>
    </source>
</evidence>
<dbReference type="PANTHER" id="PTHR44360:SF1">
    <property type="entry name" value="DNAJ HOMOLOG SUBFAMILY B MEMBER 9"/>
    <property type="match status" value="1"/>
</dbReference>
<evidence type="ECO:0000259" key="3">
    <source>
        <dbReference type="PROSITE" id="PS50076"/>
    </source>
</evidence>
<dbReference type="InterPro" id="IPR036869">
    <property type="entry name" value="J_dom_sf"/>
</dbReference>
<name>A0A136KEH5_9BACT</name>
<evidence type="ECO:0000256" key="2">
    <source>
        <dbReference type="SAM" id="Phobius"/>
    </source>
</evidence>
<comment type="caution">
    <text evidence="4">The sequence shown here is derived from an EMBL/GenBank/DDBJ whole genome shotgun (WGS) entry which is preliminary data.</text>
</comment>
<keyword evidence="2" id="KW-1133">Transmembrane helix</keyword>
<evidence type="ECO:0000256" key="1">
    <source>
        <dbReference type="ARBA" id="ARBA00023186"/>
    </source>
</evidence>
<accession>A0A136KEH5</accession>
<dbReference type="InterPro" id="IPR001623">
    <property type="entry name" value="DnaJ_domain"/>
</dbReference>
<evidence type="ECO:0000313" key="5">
    <source>
        <dbReference type="Proteomes" id="UP000070449"/>
    </source>
</evidence>
<dbReference type="GO" id="GO:0051787">
    <property type="term" value="F:misfolded protein binding"/>
    <property type="evidence" value="ECO:0007669"/>
    <property type="project" value="TreeGrafter"/>
</dbReference>
<dbReference type="Gene3D" id="1.10.287.110">
    <property type="entry name" value="DnaJ domain"/>
    <property type="match status" value="1"/>
</dbReference>
<dbReference type="GO" id="GO:0036503">
    <property type="term" value="P:ERAD pathway"/>
    <property type="evidence" value="ECO:0007669"/>
    <property type="project" value="TreeGrafter"/>
</dbReference>
<organism evidence="4 5">
    <name type="scientific">candidate division WS6 bacterium OLB21</name>
    <dbReference type="NCBI Taxonomy" id="1617427"/>
    <lineage>
        <taxon>Bacteria</taxon>
        <taxon>Candidatus Dojkabacteria</taxon>
    </lineage>
</organism>
<proteinExistence type="predicted"/>
<keyword evidence="1" id="KW-0143">Chaperone</keyword>
<feature type="domain" description="J" evidence="3">
    <location>
        <begin position="5"/>
        <end position="81"/>
    </location>
</feature>
<dbReference type="CDD" id="cd06257">
    <property type="entry name" value="DnaJ"/>
    <property type="match status" value="1"/>
</dbReference>